<protein>
    <submittedName>
        <fullName evidence="9">Structural maintenance of chromosome protein 1</fullName>
    </submittedName>
</protein>
<keyword evidence="3" id="KW-0498">Mitosis</keyword>
<gene>
    <name evidence="9" type="ORF">THOM_1770</name>
</gene>
<evidence type="ECO:0000256" key="2">
    <source>
        <dbReference type="ARBA" id="ARBA00022618"/>
    </source>
</evidence>
<dbReference type="InterPro" id="IPR006141">
    <property type="entry name" value="Intein_N"/>
</dbReference>
<dbReference type="SUPFAM" id="SSF52540">
    <property type="entry name" value="P-loop containing nucleoside triphosphate hydrolases"/>
    <property type="match status" value="1"/>
</dbReference>
<evidence type="ECO:0000313" key="9">
    <source>
        <dbReference type="EMBL" id="ELQ75273.1"/>
    </source>
</evidence>
<dbReference type="Gene3D" id="3.30.70.1620">
    <property type="match status" value="1"/>
</dbReference>
<dbReference type="InterPro" id="IPR036277">
    <property type="entry name" value="SMC_hinge_sf"/>
</dbReference>
<dbReference type="SUPFAM" id="SSF75553">
    <property type="entry name" value="Smc hinge domain"/>
    <property type="match status" value="1"/>
</dbReference>
<dbReference type="InterPro" id="IPR003395">
    <property type="entry name" value="RecF/RecN/SMC_N"/>
</dbReference>
<evidence type="ECO:0000256" key="3">
    <source>
        <dbReference type="ARBA" id="ARBA00022776"/>
    </source>
</evidence>
<keyword evidence="6" id="KW-0131">Cell cycle</keyword>
<dbReference type="GO" id="GO:0005634">
    <property type="term" value="C:nucleus"/>
    <property type="evidence" value="ECO:0007669"/>
    <property type="project" value="UniProtKB-SubCell"/>
</dbReference>
<keyword evidence="10" id="KW-1185">Reference proteome</keyword>
<evidence type="ECO:0000313" key="10">
    <source>
        <dbReference type="Proteomes" id="UP000011185"/>
    </source>
</evidence>
<sequence>MQKTNTNPCCILTMATWKKSKNRKKEKRPKLRLEIKKIEMEMDADKHAEIIERVNQIREDYNILLYEFNKENAELIKDERNIRNLVETVRSNTKEIERLEKKAERNKALMKGTKKRIDDLKQKVDENTSNDLVRLKNRETELNEILGQFLRYKSFIKMDEGKDQIIKTLKALFPGVRGKLKNLLTVNQSRYVLPIEVLLGYHSQVIVTNTKDEALRCINYLEVKRLCRLTFFPIDSMKRLNKRTEVINGFVRAMDCISYSPDLQNIFECVFNDCYVILDSGLGRDKHRKYVTLDGTLFHKNALITGGPISVTLDHSIITELNEISAKINAHAHLNVILERIEEIKEENKIMCIEQVALENTINELRAHNETINSKNPYLNARFAEFDRQLKRLKAVKFKSILNGFSSIEELESFVNYEKIRARENEKKNLLAEFSRVKRELEHEIEELSAKMNIRNKEKDIKSNFERINKELKDAKAVFEEQRSASDRIVNEINAVNKELLVIKNETEKLENEKEEILQLGILEEIMSPDDVDKHVVAEGNIKEKEEELNSLNMKIEEIYATCSSGTAENRNETKELKELQKQYEEKKKESIDLRAELRGVKKSRLELFNEGYGRISDILHKIFSFFNQSAQLTCTNMAEPYLGEIKYYVLKDEYKFYDDLSGGEKSIALLCFILAVNKYFNAPFYFFDEIDSALDRTHMASLSEYLSSRNEGEKDDLFDNDQFICISLKKEFFKNADSLIGVYRSDSCSKILGYRLQD</sequence>
<reference evidence="9 10" key="1">
    <citation type="journal article" date="2012" name="PLoS Pathog.">
        <title>The genome of the obligate intracellular parasite Trachipleistophora hominis: new insights into microsporidian genome dynamics and reductive evolution.</title>
        <authorList>
            <person name="Heinz E."/>
            <person name="Williams T.A."/>
            <person name="Nakjang S."/>
            <person name="Noel C.J."/>
            <person name="Swan D.C."/>
            <person name="Goldberg A.V."/>
            <person name="Harris S.R."/>
            <person name="Weinmaier T."/>
            <person name="Markert S."/>
            <person name="Becher D."/>
            <person name="Bernhardt J."/>
            <person name="Dagan T."/>
            <person name="Hacker C."/>
            <person name="Lucocq J.M."/>
            <person name="Schweder T."/>
            <person name="Rattei T."/>
            <person name="Hall N."/>
            <person name="Hirt R.P."/>
            <person name="Embley T.M."/>
        </authorList>
    </citation>
    <scope>NUCLEOTIDE SEQUENCE [LARGE SCALE GENOMIC DNA]</scope>
</reference>
<feature type="coiled-coil region" evidence="7">
    <location>
        <begin position="420"/>
        <end position="597"/>
    </location>
</feature>
<feature type="domain" description="SMC hinge" evidence="8">
    <location>
        <begin position="174"/>
        <end position="285"/>
    </location>
</feature>
<dbReference type="GO" id="GO:0008278">
    <property type="term" value="C:cohesin complex"/>
    <property type="evidence" value="ECO:0007669"/>
    <property type="project" value="TreeGrafter"/>
</dbReference>
<dbReference type="InterPro" id="IPR010935">
    <property type="entry name" value="SMC_hinge"/>
</dbReference>
<keyword evidence="4 7" id="KW-0175">Coiled coil</keyword>
<name>L7JUX5_TRAHO</name>
<dbReference type="InterPro" id="IPR027417">
    <property type="entry name" value="P-loop_NTPase"/>
</dbReference>
<dbReference type="OMA" id="KHMDFQR"/>
<evidence type="ECO:0000259" key="8">
    <source>
        <dbReference type="SMART" id="SM00968"/>
    </source>
</evidence>
<organism evidence="9 10">
    <name type="scientific">Trachipleistophora hominis</name>
    <name type="common">Microsporidian parasite</name>
    <dbReference type="NCBI Taxonomy" id="72359"/>
    <lineage>
        <taxon>Eukaryota</taxon>
        <taxon>Fungi</taxon>
        <taxon>Fungi incertae sedis</taxon>
        <taxon>Microsporidia</taxon>
        <taxon>Pleistophoridae</taxon>
        <taxon>Trachipleistophora</taxon>
    </lineage>
</organism>
<dbReference type="Pfam" id="PF06470">
    <property type="entry name" value="SMC_hinge"/>
    <property type="match status" value="1"/>
</dbReference>
<dbReference type="Gene3D" id="1.20.1060.20">
    <property type="match status" value="1"/>
</dbReference>
<evidence type="ECO:0000256" key="7">
    <source>
        <dbReference type="SAM" id="Coils"/>
    </source>
</evidence>
<dbReference type="EMBL" id="JH993974">
    <property type="protein sequence ID" value="ELQ75273.1"/>
    <property type="molecule type" value="Genomic_DNA"/>
</dbReference>
<evidence type="ECO:0000256" key="4">
    <source>
        <dbReference type="ARBA" id="ARBA00023054"/>
    </source>
</evidence>
<dbReference type="Pfam" id="PF02463">
    <property type="entry name" value="SMC_N"/>
    <property type="match status" value="1"/>
</dbReference>
<dbReference type="InParanoid" id="L7JUX5"/>
<keyword evidence="5" id="KW-0539">Nucleus</keyword>
<dbReference type="PANTHER" id="PTHR18937:SF12">
    <property type="entry name" value="STRUCTURAL MAINTENANCE OF CHROMOSOMES PROTEIN"/>
    <property type="match status" value="1"/>
</dbReference>
<dbReference type="GO" id="GO:0003677">
    <property type="term" value="F:DNA binding"/>
    <property type="evidence" value="ECO:0007669"/>
    <property type="project" value="TreeGrafter"/>
</dbReference>
<dbReference type="VEuPathDB" id="MicrosporidiaDB:THOM_1770"/>
<dbReference type="AlphaFoldDB" id="L7JUX5"/>
<dbReference type="HOGENOM" id="CLU_367291_0_0_1"/>
<feature type="coiled-coil region" evidence="7">
    <location>
        <begin position="82"/>
        <end position="130"/>
    </location>
</feature>
<proteinExistence type="predicted"/>
<dbReference type="OrthoDB" id="5575062at2759"/>
<dbReference type="GO" id="GO:0016539">
    <property type="term" value="P:intein-mediated protein splicing"/>
    <property type="evidence" value="ECO:0007669"/>
    <property type="project" value="InterPro"/>
</dbReference>
<evidence type="ECO:0000256" key="5">
    <source>
        <dbReference type="ARBA" id="ARBA00023242"/>
    </source>
</evidence>
<dbReference type="GO" id="GO:0005524">
    <property type="term" value="F:ATP binding"/>
    <property type="evidence" value="ECO:0007669"/>
    <property type="project" value="InterPro"/>
</dbReference>
<accession>L7JUX5</accession>
<dbReference type="STRING" id="72359.L7JUX5"/>
<keyword evidence="2" id="KW-0132">Cell division</keyword>
<evidence type="ECO:0000256" key="6">
    <source>
        <dbReference type="ARBA" id="ARBA00023306"/>
    </source>
</evidence>
<dbReference type="GO" id="GO:0051301">
    <property type="term" value="P:cell division"/>
    <property type="evidence" value="ECO:0007669"/>
    <property type="project" value="UniProtKB-KW"/>
</dbReference>
<dbReference type="Proteomes" id="UP000011185">
    <property type="component" value="Unassembled WGS sequence"/>
</dbReference>
<dbReference type="GO" id="GO:0007062">
    <property type="term" value="P:sister chromatid cohesion"/>
    <property type="evidence" value="ECO:0007669"/>
    <property type="project" value="TreeGrafter"/>
</dbReference>
<dbReference type="PROSITE" id="PS50817">
    <property type="entry name" value="INTEIN_N_TER"/>
    <property type="match status" value="1"/>
</dbReference>
<dbReference type="SMART" id="SM00968">
    <property type="entry name" value="SMC_hinge"/>
    <property type="match status" value="1"/>
</dbReference>
<evidence type="ECO:0000256" key="1">
    <source>
        <dbReference type="ARBA" id="ARBA00004123"/>
    </source>
</evidence>
<dbReference type="PANTHER" id="PTHR18937">
    <property type="entry name" value="STRUCTURAL MAINTENANCE OF CHROMOSOMES SMC FAMILY MEMBER"/>
    <property type="match status" value="1"/>
</dbReference>
<dbReference type="Gene3D" id="3.40.50.300">
    <property type="entry name" value="P-loop containing nucleotide triphosphate hydrolases"/>
    <property type="match status" value="1"/>
</dbReference>
<comment type="subcellular location">
    <subcellularLocation>
        <location evidence="1">Nucleus</location>
    </subcellularLocation>
</comment>